<sequence>MRLLPLFGAVGMIPAMIGPLKAEASVLPTLLCSGGTVSLPAPVPDAPPGPGQGPCCAKGCHSHGKRKRVDQSQ</sequence>
<name>A0ABY1QZF7_9SPHN</name>
<evidence type="ECO:0000313" key="3">
    <source>
        <dbReference type="Proteomes" id="UP001157910"/>
    </source>
</evidence>
<protein>
    <recommendedName>
        <fullName evidence="4">Secreted protein</fullName>
    </recommendedName>
</protein>
<organism evidence="2 3">
    <name type="scientific">Novosphingobium panipatense</name>
    <dbReference type="NCBI Taxonomy" id="428991"/>
    <lineage>
        <taxon>Bacteria</taxon>
        <taxon>Pseudomonadati</taxon>
        <taxon>Pseudomonadota</taxon>
        <taxon>Alphaproteobacteria</taxon>
        <taxon>Sphingomonadales</taxon>
        <taxon>Sphingomonadaceae</taxon>
        <taxon>Novosphingobium</taxon>
    </lineage>
</organism>
<dbReference type="Proteomes" id="UP001157910">
    <property type="component" value="Unassembled WGS sequence"/>
</dbReference>
<gene>
    <name evidence="2" type="ORF">SAMN06296065_12123</name>
</gene>
<evidence type="ECO:0000256" key="1">
    <source>
        <dbReference type="SAM" id="MobiDB-lite"/>
    </source>
</evidence>
<accession>A0ABY1QZF7</accession>
<feature type="region of interest" description="Disordered" evidence="1">
    <location>
        <begin position="41"/>
        <end position="73"/>
    </location>
</feature>
<evidence type="ECO:0000313" key="2">
    <source>
        <dbReference type="EMBL" id="SMP82089.1"/>
    </source>
</evidence>
<dbReference type="EMBL" id="FXUI01000021">
    <property type="protein sequence ID" value="SMP82089.1"/>
    <property type="molecule type" value="Genomic_DNA"/>
</dbReference>
<evidence type="ECO:0008006" key="4">
    <source>
        <dbReference type="Google" id="ProtNLM"/>
    </source>
</evidence>
<reference evidence="2 3" key="1">
    <citation type="submission" date="2017-05" db="EMBL/GenBank/DDBJ databases">
        <authorList>
            <person name="Varghese N."/>
            <person name="Submissions S."/>
        </authorList>
    </citation>
    <scope>NUCLEOTIDE SEQUENCE [LARGE SCALE GENOMIC DNA]</scope>
    <source>
        <strain evidence="2 3">SM16</strain>
    </source>
</reference>
<proteinExistence type="predicted"/>
<feature type="compositionally biased region" description="Basic residues" evidence="1">
    <location>
        <begin position="60"/>
        <end position="73"/>
    </location>
</feature>
<keyword evidence="3" id="KW-1185">Reference proteome</keyword>
<feature type="compositionally biased region" description="Pro residues" evidence="1">
    <location>
        <begin position="41"/>
        <end position="51"/>
    </location>
</feature>
<dbReference type="RefSeq" id="WP_103729549.1">
    <property type="nucleotide sequence ID" value="NZ_FXUI01000021.1"/>
</dbReference>
<comment type="caution">
    <text evidence="2">The sequence shown here is derived from an EMBL/GenBank/DDBJ whole genome shotgun (WGS) entry which is preliminary data.</text>
</comment>